<dbReference type="PROSITE" id="PS51053">
    <property type="entry name" value="SERTA"/>
    <property type="match status" value="1"/>
</dbReference>
<keyword evidence="4" id="KW-1185">Reference proteome</keyword>
<organism evidence="3 4">
    <name type="scientific">Mugilogobius chulae</name>
    <name type="common">yellowstripe goby</name>
    <dbReference type="NCBI Taxonomy" id="88201"/>
    <lineage>
        <taxon>Eukaryota</taxon>
        <taxon>Metazoa</taxon>
        <taxon>Chordata</taxon>
        <taxon>Craniata</taxon>
        <taxon>Vertebrata</taxon>
        <taxon>Euteleostomi</taxon>
        <taxon>Actinopterygii</taxon>
        <taxon>Neopterygii</taxon>
        <taxon>Teleostei</taxon>
        <taxon>Neoteleostei</taxon>
        <taxon>Acanthomorphata</taxon>
        <taxon>Gobiaria</taxon>
        <taxon>Gobiiformes</taxon>
        <taxon>Gobioidei</taxon>
        <taxon>Gobiidae</taxon>
        <taxon>Gobionellinae</taxon>
        <taxon>Mugilogobius</taxon>
    </lineage>
</organism>
<dbReference type="Proteomes" id="UP001460270">
    <property type="component" value="Unassembled WGS sequence"/>
</dbReference>
<name>A0AAW0NXF0_9GOBI</name>
<evidence type="ECO:0000256" key="1">
    <source>
        <dbReference type="SAM" id="MobiDB-lite"/>
    </source>
</evidence>
<feature type="compositionally biased region" description="Basic and acidic residues" evidence="1">
    <location>
        <begin position="40"/>
        <end position="55"/>
    </location>
</feature>
<sequence length="108" mass="12481">MLEDRGCIVALSLEKLQRFLMDPEVYLRRAVLIHNLLRKIHLEPDHRGPETRETPETSDPETPDLPRVPVQVQTQGEPSHPEEETHYDRLYSRSRPLVLPKAHDTGEG</sequence>
<evidence type="ECO:0000313" key="4">
    <source>
        <dbReference type="Proteomes" id="UP001460270"/>
    </source>
</evidence>
<dbReference type="PANTHER" id="PTHR47888:SF1">
    <property type="entry name" value="SERTA DOMAIN-CONTAINING PROTEIN"/>
    <property type="match status" value="1"/>
</dbReference>
<feature type="region of interest" description="Disordered" evidence="1">
    <location>
        <begin position="40"/>
        <end position="108"/>
    </location>
</feature>
<dbReference type="InterPro" id="IPR009263">
    <property type="entry name" value="SERTA_dom"/>
</dbReference>
<proteinExistence type="predicted"/>
<comment type="caution">
    <text evidence="3">The sequence shown here is derived from an EMBL/GenBank/DDBJ whole genome shotgun (WGS) entry which is preliminary data.</text>
</comment>
<gene>
    <name evidence="3" type="ORF">WMY93_016548</name>
</gene>
<dbReference type="AlphaFoldDB" id="A0AAW0NXF0"/>
<feature type="compositionally biased region" description="Basic and acidic residues" evidence="1">
    <location>
        <begin position="79"/>
        <end position="91"/>
    </location>
</feature>
<evidence type="ECO:0000313" key="3">
    <source>
        <dbReference type="EMBL" id="KAK7903941.1"/>
    </source>
</evidence>
<dbReference type="EMBL" id="JBBPFD010000012">
    <property type="protein sequence ID" value="KAK7903941.1"/>
    <property type="molecule type" value="Genomic_DNA"/>
</dbReference>
<dbReference type="Pfam" id="PF06031">
    <property type="entry name" value="SERTA"/>
    <property type="match status" value="1"/>
</dbReference>
<feature type="domain" description="SERTA" evidence="2">
    <location>
        <begin position="1"/>
        <end position="48"/>
    </location>
</feature>
<evidence type="ECO:0000259" key="2">
    <source>
        <dbReference type="PROSITE" id="PS51053"/>
    </source>
</evidence>
<accession>A0AAW0NXF0</accession>
<protein>
    <recommendedName>
        <fullName evidence="2">SERTA domain-containing protein</fullName>
    </recommendedName>
</protein>
<reference evidence="4" key="1">
    <citation type="submission" date="2024-04" db="EMBL/GenBank/DDBJ databases">
        <title>Salinicola lusitanus LLJ914,a marine bacterium isolated from the Okinawa Trough.</title>
        <authorList>
            <person name="Li J."/>
        </authorList>
    </citation>
    <scope>NUCLEOTIDE SEQUENCE [LARGE SCALE GENOMIC DNA]</scope>
</reference>
<dbReference type="PANTHER" id="PTHR47888">
    <property type="entry name" value="UPF0730 PROTEIN ENCODED BY LINC00643-RELATED"/>
    <property type="match status" value="1"/>
</dbReference>